<reference evidence="2 3" key="1">
    <citation type="journal article" date="2010" name="Nature">
        <title>The Ectocarpus genome and the independent evolution of multicellularity in brown algae.</title>
        <authorList>
            <person name="Cock J.M."/>
            <person name="Sterck L."/>
            <person name="Rouze P."/>
            <person name="Scornet D."/>
            <person name="Allen A.E."/>
            <person name="Amoutzias G."/>
            <person name="Anthouard V."/>
            <person name="Artiguenave F."/>
            <person name="Aury J.M."/>
            <person name="Badger J.H."/>
            <person name="Beszteri B."/>
            <person name="Billiau K."/>
            <person name="Bonnet E."/>
            <person name="Bothwell J.H."/>
            <person name="Bowler C."/>
            <person name="Boyen C."/>
            <person name="Brownlee C."/>
            <person name="Carrano C.J."/>
            <person name="Charrier B."/>
            <person name="Cho G.Y."/>
            <person name="Coelho S.M."/>
            <person name="Collen J."/>
            <person name="Corre E."/>
            <person name="Da Silva C."/>
            <person name="Delage L."/>
            <person name="Delaroque N."/>
            <person name="Dittami S.M."/>
            <person name="Doulbeau S."/>
            <person name="Elias M."/>
            <person name="Farnham G."/>
            <person name="Gachon C.M."/>
            <person name="Gschloessl B."/>
            <person name="Heesch S."/>
            <person name="Jabbari K."/>
            <person name="Jubin C."/>
            <person name="Kawai H."/>
            <person name="Kimura K."/>
            <person name="Kloareg B."/>
            <person name="Kupper F.C."/>
            <person name="Lang D."/>
            <person name="Le Bail A."/>
            <person name="Leblanc C."/>
            <person name="Lerouge P."/>
            <person name="Lohr M."/>
            <person name="Lopez P.J."/>
            <person name="Martens C."/>
            <person name="Maumus F."/>
            <person name="Michel G."/>
            <person name="Miranda-Saavedra D."/>
            <person name="Morales J."/>
            <person name="Moreau H."/>
            <person name="Motomura T."/>
            <person name="Nagasato C."/>
            <person name="Napoli C.A."/>
            <person name="Nelson D.R."/>
            <person name="Nyvall-Collen P."/>
            <person name="Peters A.F."/>
            <person name="Pommier C."/>
            <person name="Potin P."/>
            <person name="Poulain J."/>
            <person name="Quesneville H."/>
            <person name="Read B."/>
            <person name="Rensing S.A."/>
            <person name="Ritter A."/>
            <person name="Rousvoal S."/>
            <person name="Samanta M."/>
            <person name="Samson G."/>
            <person name="Schroeder D.C."/>
            <person name="Segurens B."/>
            <person name="Strittmatter M."/>
            <person name="Tonon T."/>
            <person name="Tregear J.W."/>
            <person name="Valentin K."/>
            <person name="von Dassow P."/>
            <person name="Yamagishi T."/>
            <person name="Van de Peer Y."/>
            <person name="Wincker P."/>
        </authorList>
    </citation>
    <scope>NUCLEOTIDE SEQUENCE [LARGE SCALE GENOMIC DNA]</scope>
    <source>
        <strain evidence="3">Ec32 / CCAP1310/4</strain>
    </source>
</reference>
<dbReference type="EMBL" id="FN649742">
    <property type="protein sequence ID" value="CBJ28012.1"/>
    <property type="molecule type" value="Genomic_DNA"/>
</dbReference>
<feature type="region of interest" description="Disordered" evidence="1">
    <location>
        <begin position="51"/>
        <end position="133"/>
    </location>
</feature>
<proteinExistence type="predicted"/>
<keyword evidence="3" id="KW-1185">Reference proteome</keyword>
<evidence type="ECO:0000313" key="3">
    <source>
        <dbReference type="Proteomes" id="UP000002630"/>
    </source>
</evidence>
<feature type="region of interest" description="Disordered" evidence="1">
    <location>
        <begin position="275"/>
        <end position="349"/>
    </location>
</feature>
<evidence type="ECO:0000313" key="2">
    <source>
        <dbReference type="EMBL" id="CBJ28012.1"/>
    </source>
</evidence>
<dbReference type="OMA" id="NCENGYA"/>
<feature type="compositionally biased region" description="Low complexity" evidence="1">
    <location>
        <begin position="275"/>
        <end position="295"/>
    </location>
</feature>
<name>D7G8G7_ECTSI</name>
<dbReference type="AlphaFoldDB" id="D7G8G7"/>
<evidence type="ECO:0000256" key="1">
    <source>
        <dbReference type="SAM" id="MobiDB-lite"/>
    </source>
</evidence>
<dbReference type="InParanoid" id="D7G8G7"/>
<dbReference type="EMBL" id="FN649127">
    <property type="protein sequence ID" value="CBJ28012.1"/>
    <property type="molecule type" value="Genomic_DNA"/>
</dbReference>
<dbReference type="Proteomes" id="UP000002630">
    <property type="component" value="Linkage Group LG17"/>
</dbReference>
<protein>
    <submittedName>
        <fullName evidence="2">Uncharacterized protein</fullName>
    </submittedName>
</protein>
<organism evidence="2 3">
    <name type="scientific">Ectocarpus siliculosus</name>
    <name type="common">Brown alga</name>
    <name type="synonym">Conferva siliculosa</name>
    <dbReference type="NCBI Taxonomy" id="2880"/>
    <lineage>
        <taxon>Eukaryota</taxon>
        <taxon>Sar</taxon>
        <taxon>Stramenopiles</taxon>
        <taxon>Ochrophyta</taxon>
        <taxon>PX clade</taxon>
        <taxon>Phaeophyceae</taxon>
        <taxon>Ectocarpales</taxon>
        <taxon>Ectocarpaceae</taxon>
        <taxon>Ectocarpus</taxon>
    </lineage>
</organism>
<feature type="compositionally biased region" description="Low complexity" evidence="1">
    <location>
        <begin position="302"/>
        <end position="337"/>
    </location>
</feature>
<accession>D7G8G7</accession>
<dbReference type="STRING" id="2880.D7G8G7"/>
<dbReference type="OrthoDB" id="10528685at2759"/>
<sequence>MCGGSGCSDVDGTRGSECCVDHILDSDVTCGVDDGVAPCIVDPDIITTPSAAEAATPAPTAVEGATPAPAAPAAGTATPSMTTTAPGPTATPSMTAPAATATPSMTPTPTAAPAAPTTSTIAPSSTSPTESLTATAQPAAVVVAAPSAQPSVATPAAAAATASPVAGSFTPVAPVAGATSNCENGYAGWQNNEACCSEFCGQCGGSGCGELGSATCCFDNIINAGKVCGVDVLEAPCIIINFTPAPLAEGETAAPLPAPTSPAPATAAPATAAPFTVSPDTAAPAPAAPVAETEAPSPPAPVATESPVSRGGVGTPTSSPGGSEAPQESVAPSVAPPVGGGVGTTPAPSTPECADGIEGFRHGVACCSVSCGQCGGTGCEYLEGGALECCSHDVLTTNSSCSETGEAPCVLGPVSEVDGAADADTTTSSGRAANRIAGGGRGGRVLLVLPWAVSAMLNAAGFRLYNY</sequence>
<gene>
    <name evidence="2" type="ORF">Esi_0089_0053</name>
</gene>